<sequence>MSAISAVINGAKLVLTKKAADGVSKSGEPTAEQHAAIKEAVTGTANKIRALAHEFGIVTESIDQEIKAAMNKVAALAALKQHAGDSALGHTSLDEYLGVKPRAMTMDSYLSGPTVTASFEAQLAAIDSHTKQYFIVRGNRRALDEAARLDATVRGIQEGKEVPQESADEGDLTGEEIDSLVQMLSAVGAFLTVIADNSNVMKPGQAIGSPAAEVIEKVYRLMVSLSLKHHLMAV</sequence>
<reference evidence="1 2" key="1">
    <citation type="submission" date="2019-08" db="EMBL/GenBank/DDBJ databases">
        <authorList>
            <person name="Peeters C."/>
        </authorList>
    </citation>
    <scope>NUCLEOTIDE SEQUENCE [LARGE SCALE GENOMIC DNA]</scope>
    <source>
        <strain evidence="1 2">LMG 30175</strain>
    </source>
</reference>
<accession>A0A5E4ZGJ2</accession>
<evidence type="ECO:0000313" key="1">
    <source>
        <dbReference type="EMBL" id="VVE59303.1"/>
    </source>
</evidence>
<gene>
    <name evidence="1" type="ORF">PTE30175_05410</name>
</gene>
<dbReference type="AlphaFoldDB" id="A0A5E4ZGJ2"/>
<dbReference type="EMBL" id="CABPRZ010000041">
    <property type="protein sequence ID" value="VVE59303.1"/>
    <property type="molecule type" value="Genomic_DNA"/>
</dbReference>
<proteinExistence type="predicted"/>
<organism evidence="1 2">
    <name type="scientific">Pandoraea terrae</name>
    <dbReference type="NCBI Taxonomy" id="1537710"/>
    <lineage>
        <taxon>Bacteria</taxon>
        <taxon>Pseudomonadati</taxon>
        <taxon>Pseudomonadota</taxon>
        <taxon>Betaproteobacteria</taxon>
        <taxon>Burkholderiales</taxon>
        <taxon>Burkholderiaceae</taxon>
        <taxon>Pandoraea</taxon>
    </lineage>
</organism>
<evidence type="ECO:0000313" key="2">
    <source>
        <dbReference type="Proteomes" id="UP000414233"/>
    </source>
</evidence>
<protein>
    <submittedName>
        <fullName evidence="1">Uncharacterized protein</fullName>
    </submittedName>
</protein>
<keyword evidence="2" id="KW-1185">Reference proteome</keyword>
<name>A0A5E4ZGJ2_9BURK</name>
<dbReference type="Proteomes" id="UP000414233">
    <property type="component" value="Unassembled WGS sequence"/>
</dbReference>